<dbReference type="PANTHER" id="PTHR43300">
    <property type="entry name" value="ACETYLTRANSFERASE"/>
    <property type="match status" value="1"/>
</dbReference>
<dbReference type="Gene3D" id="3.40.50.20">
    <property type="match status" value="1"/>
</dbReference>
<dbReference type="NCBIfam" id="TIGR03570">
    <property type="entry name" value="NeuD_NnaD"/>
    <property type="match status" value="1"/>
</dbReference>
<dbReference type="InterPro" id="IPR050179">
    <property type="entry name" value="Trans_hexapeptide_repeat"/>
</dbReference>
<dbReference type="PANTHER" id="PTHR43300:SF7">
    <property type="entry name" value="UDP-N-ACETYLBACILLOSAMINE N-ACETYLTRANSFERASE"/>
    <property type="match status" value="1"/>
</dbReference>
<evidence type="ECO:0000313" key="3">
    <source>
        <dbReference type="Proteomes" id="UP001200430"/>
    </source>
</evidence>
<gene>
    <name evidence="2" type="ORF">L2W38_10405</name>
</gene>
<sequence>MRDVFVLGAGGHGKVVIATLKALGYQVVAVLDDDEKLWGSEVSGITVAGPMDVVRESKNPSAVIAVGINETRRKIARRMEGVDWISAVHPSAIVDPSVKIGPGTVVFAGAVIQPNSVLGNHAIINTGATVDHDCLIGNFVHVAPGCNLAGAVTLEEGAFMGIGSRAVPGVTVGAWTTVGAGATVVYDLPGGITAVGTPARPVR</sequence>
<keyword evidence="3" id="KW-1185">Reference proteome</keyword>
<proteinExistence type="predicted"/>
<dbReference type="Gene3D" id="2.160.10.10">
    <property type="entry name" value="Hexapeptide repeat proteins"/>
    <property type="match status" value="1"/>
</dbReference>
<comment type="caution">
    <text evidence="2">The sequence shown here is derived from an EMBL/GenBank/DDBJ whole genome shotgun (WGS) entry which is preliminary data.</text>
</comment>
<reference evidence="2 3" key="1">
    <citation type="submission" date="2022-01" db="EMBL/GenBank/DDBJ databases">
        <title>Dethiosulfovibrio faecalis sp. nov., a novel proteolytic, non-sulfur-reducing bacterium isolated from a marine aquaculture solid waste bioreactor.</title>
        <authorList>
            <person name="Grabowski S."/>
            <person name="Apolinario E."/>
            <person name="Schneider N."/>
            <person name="Marshall C.W."/>
            <person name="Sowers K.R."/>
        </authorList>
    </citation>
    <scope>NUCLEOTIDE SEQUENCE [LARGE SCALE GENOMIC DNA]</scope>
    <source>
        <strain evidence="2 3">DSM 12537</strain>
    </source>
</reference>
<dbReference type="Proteomes" id="UP001200430">
    <property type="component" value="Unassembled WGS sequence"/>
</dbReference>
<feature type="domain" description="PglD N-terminal" evidence="1">
    <location>
        <begin position="4"/>
        <end position="78"/>
    </location>
</feature>
<organism evidence="2 3">
    <name type="scientific">Dethiosulfovibrio marinus</name>
    <dbReference type="NCBI Taxonomy" id="133532"/>
    <lineage>
        <taxon>Bacteria</taxon>
        <taxon>Thermotogati</taxon>
        <taxon>Synergistota</taxon>
        <taxon>Synergistia</taxon>
        <taxon>Synergistales</taxon>
        <taxon>Dethiosulfovibrionaceae</taxon>
        <taxon>Dethiosulfovibrio</taxon>
    </lineage>
</organism>
<dbReference type="EMBL" id="JAKGUD010000012">
    <property type="protein sequence ID" value="MCF4143222.1"/>
    <property type="molecule type" value="Genomic_DNA"/>
</dbReference>
<dbReference type="SUPFAM" id="SSF51161">
    <property type="entry name" value="Trimeric LpxA-like enzymes"/>
    <property type="match status" value="1"/>
</dbReference>
<dbReference type="RefSeq" id="WP_236099926.1">
    <property type="nucleotide sequence ID" value="NZ_JAKGUD010000012.1"/>
</dbReference>
<dbReference type="InterPro" id="IPR041561">
    <property type="entry name" value="PglD_N"/>
</dbReference>
<dbReference type="Pfam" id="PF17836">
    <property type="entry name" value="PglD_N"/>
    <property type="match status" value="1"/>
</dbReference>
<dbReference type="InterPro" id="IPR020019">
    <property type="entry name" value="AcTrfase_PglD-like"/>
</dbReference>
<dbReference type="CDD" id="cd03360">
    <property type="entry name" value="LbH_AT_putative"/>
    <property type="match status" value="1"/>
</dbReference>
<evidence type="ECO:0000259" key="1">
    <source>
        <dbReference type="Pfam" id="PF17836"/>
    </source>
</evidence>
<name>A0ABS9ESY1_9BACT</name>
<protein>
    <submittedName>
        <fullName evidence="2">Acetyltransferase</fullName>
    </submittedName>
</protein>
<evidence type="ECO:0000313" key="2">
    <source>
        <dbReference type="EMBL" id="MCF4143222.1"/>
    </source>
</evidence>
<dbReference type="InterPro" id="IPR011004">
    <property type="entry name" value="Trimer_LpxA-like_sf"/>
</dbReference>
<accession>A0ABS9ESY1</accession>